<reference evidence="2" key="2">
    <citation type="submission" date="2024-10" db="UniProtKB">
        <authorList>
            <consortium name="EnsemblProtists"/>
        </authorList>
    </citation>
    <scope>IDENTIFICATION</scope>
</reference>
<dbReference type="PaxDb" id="2903-EOD16209"/>
<feature type="domain" description="Chromo" evidence="1">
    <location>
        <begin position="1"/>
        <end position="54"/>
    </location>
</feature>
<dbReference type="InterPro" id="IPR027450">
    <property type="entry name" value="AlkB-like"/>
</dbReference>
<protein>
    <recommendedName>
        <fullName evidence="1">Chromo domain-containing protein</fullName>
    </recommendedName>
</protein>
<dbReference type="AlphaFoldDB" id="A0A0D3IY74"/>
<dbReference type="Pfam" id="PF13532">
    <property type="entry name" value="2OG-FeII_Oxy_2"/>
    <property type="match status" value="1"/>
</dbReference>
<dbReference type="CDD" id="cd00024">
    <property type="entry name" value="CD_CSD"/>
    <property type="match status" value="1"/>
</dbReference>
<dbReference type="KEGG" id="ehx:EMIHUDRAFT_119081"/>
<accession>A0A0D3IY74</accession>
<dbReference type="STRING" id="2903.R1E5M3"/>
<dbReference type="InterPro" id="IPR016197">
    <property type="entry name" value="Chromo-like_dom_sf"/>
</dbReference>
<dbReference type="RefSeq" id="XP_005768638.1">
    <property type="nucleotide sequence ID" value="XM_005768581.1"/>
</dbReference>
<evidence type="ECO:0000313" key="3">
    <source>
        <dbReference type="Proteomes" id="UP000013827"/>
    </source>
</evidence>
<evidence type="ECO:0000259" key="1">
    <source>
        <dbReference type="PROSITE" id="PS50013"/>
    </source>
</evidence>
<dbReference type="InterPro" id="IPR000953">
    <property type="entry name" value="Chromo/chromo_shadow_dom"/>
</dbReference>
<dbReference type="PROSITE" id="PS50013">
    <property type="entry name" value="CHROMO_2"/>
    <property type="match status" value="1"/>
</dbReference>
<dbReference type="InterPro" id="IPR037151">
    <property type="entry name" value="AlkB-like_sf"/>
</dbReference>
<keyword evidence="3" id="KW-1185">Reference proteome</keyword>
<dbReference type="Gene3D" id="2.40.50.40">
    <property type="match status" value="1"/>
</dbReference>
<name>A0A0D3IY74_EMIH1</name>
<dbReference type="SUPFAM" id="SSF54160">
    <property type="entry name" value="Chromo domain-like"/>
    <property type="match status" value="1"/>
</dbReference>
<dbReference type="Proteomes" id="UP000013827">
    <property type="component" value="Unassembled WGS sequence"/>
</dbReference>
<dbReference type="Pfam" id="PF00385">
    <property type="entry name" value="Chromo"/>
    <property type="match status" value="1"/>
</dbReference>
<organism evidence="2 3">
    <name type="scientific">Emiliania huxleyi (strain CCMP1516)</name>
    <dbReference type="NCBI Taxonomy" id="280463"/>
    <lineage>
        <taxon>Eukaryota</taxon>
        <taxon>Haptista</taxon>
        <taxon>Haptophyta</taxon>
        <taxon>Prymnesiophyceae</taxon>
        <taxon>Isochrysidales</taxon>
        <taxon>Noelaerhabdaceae</taxon>
        <taxon>Emiliania</taxon>
    </lineage>
</organism>
<sequence>MEARTSDGGAREFLVRWAGYSAEHDSWEPSCSFLDRAPIEAFEAARRPNLSSRAGGAAANGTAVTHVAAQAPPCPLPVGPLDASAPPAGSAAMPEPARRNLYDTALISGWDFRDAGRANLRYTGAAVPLPLLRFSDPFLTLPLLPSPHRATHQARAQGRPDILLEWNYYQAPEQHQPPPMALLSTAAELIDAALRGGLKQEGADGEGEGAEGGAFCFPREWALRSVLGLGYRASDDMAWHTDMAGEEGWLCSISLGATARFEYLPAAAPSARRRCVVQNEQPPVKVDLECGDVLLLQGGLLPHRIVGCTREPPPFFAGISAGTALCRVNIQVRLWGHDPSLSLGSLLEDGFQDERSERISAEGPS</sequence>
<dbReference type="InterPro" id="IPR023780">
    <property type="entry name" value="Chromo_domain"/>
</dbReference>
<reference evidence="3" key="1">
    <citation type="journal article" date="2013" name="Nature">
        <title>Pan genome of the phytoplankton Emiliania underpins its global distribution.</title>
        <authorList>
            <person name="Read B.A."/>
            <person name="Kegel J."/>
            <person name="Klute M.J."/>
            <person name="Kuo A."/>
            <person name="Lefebvre S.C."/>
            <person name="Maumus F."/>
            <person name="Mayer C."/>
            <person name="Miller J."/>
            <person name="Monier A."/>
            <person name="Salamov A."/>
            <person name="Young J."/>
            <person name="Aguilar M."/>
            <person name="Claverie J.M."/>
            <person name="Frickenhaus S."/>
            <person name="Gonzalez K."/>
            <person name="Herman E.K."/>
            <person name="Lin Y.C."/>
            <person name="Napier J."/>
            <person name="Ogata H."/>
            <person name="Sarno A.F."/>
            <person name="Shmutz J."/>
            <person name="Schroeder D."/>
            <person name="de Vargas C."/>
            <person name="Verret F."/>
            <person name="von Dassow P."/>
            <person name="Valentin K."/>
            <person name="Van de Peer Y."/>
            <person name="Wheeler G."/>
            <person name="Dacks J.B."/>
            <person name="Delwiche C.F."/>
            <person name="Dyhrman S.T."/>
            <person name="Glockner G."/>
            <person name="John U."/>
            <person name="Richards T."/>
            <person name="Worden A.Z."/>
            <person name="Zhang X."/>
            <person name="Grigoriev I.V."/>
            <person name="Allen A.E."/>
            <person name="Bidle K."/>
            <person name="Borodovsky M."/>
            <person name="Bowler C."/>
            <person name="Brownlee C."/>
            <person name="Cock J.M."/>
            <person name="Elias M."/>
            <person name="Gladyshev V.N."/>
            <person name="Groth M."/>
            <person name="Guda C."/>
            <person name="Hadaegh A."/>
            <person name="Iglesias-Rodriguez M.D."/>
            <person name="Jenkins J."/>
            <person name="Jones B.M."/>
            <person name="Lawson T."/>
            <person name="Leese F."/>
            <person name="Lindquist E."/>
            <person name="Lobanov A."/>
            <person name="Lomsadze A."/>
            <person name="Malik S.B."/>
            <person name="Marsh M.E."/>
            <person name="Mackinder L."/>
            <person name="Mock T."/>
            <person name="Mueller-Roeber B."/>
            <person name="Pagarete A."/>
            <person name="Parker M."/>
            <person name="Probert I."/>
            <person name="Quesneville H."/>
            <person name="Raines C."/>
            <person name="Rensing S.A."/>
            <person name="Riano-Pachon D.M."/>
            <person name="Richier S."/>
            <person name="Rokitta S."/>
            <person name="Shiraiwa Y."/>
            <person name="Soanes D.M."/>
            <person name="van der Giezen M."/>
            <person name="Wahlund T.M."/>
            <person name="Williams B."/>
            <person name="Wilson W."/>
            <person name="Wolfe G."/>
            <person name="Wurch L.L."/>
        </authorList>
    </citation>
    <scope>NUCLEOTIDE SEQUENCE</scope>
</reference>
<dbReference type="Gene3D" id="2.60.120.590">
    <property type="entry name" value="Alpha-ketoglutarate-dependent dioxygenase AlkB-like"/>
    <property type="match status" value="1"/>
</dbReference>
<dbReference type="EnsemblProtists" id="EOD16209">
    <property type="protein sequence ID" value="EOD16209"/>
    <property type="gene ID" value="EMIHUDRAFT_119081"/>
</dbReference>
<evidence type="ECO:0000313" key="2">
    <source>
        <dbReference type="EnsemblProtists" id="EOD16209"/>
    </source>
</evidence>
<proteinExistence type="predicted"/>
<dbReference type="HOGENOM" id="CLU_759595_0_0_1"/>
<dbReference type="SUPFAM" id="SSF51197">
    <property type="entry name" value="Clavaminate synthase-like"/>
    <property type="match status" value="1"/>
</dbReference>
<dbReference type="GeneID" id="17262353"/>